<evidence type="ECO:0000313" key="6">
    <source>
        <dbReference type="Proteomes" id="UP000306378"/>
    </source>
</evidence>
<evidence type="ECO:0000256" key="1">
    <source>
        <dbReference type="ARBA" id="ARBA00022670"/>
    </source>
</evidence>
<sequence length="462" mass="48475">MSVPVFRPVGEVEDAVSALLPDLKSALNRLVSIPSIALDGYPTEPLMHAHDAVVELLRDSGITQIEELTIPGKTAPVVMATVPGPPGAPTVLFYTHYDVVPADDVELWDSPPFEPQERDGAIYGRGTADSKANLVGIIGALRVFDANPPVTVKLVFEGQEEFGSPFDFYPATHPEPFRADAMVIADVGNVRPGAPTVTVALRGSAQITVSVQTLKADKHSGLYGGAAPDARLALIRALASLHDDAGDVAVEGLRREEWTGTSYTEQEFRDLAEVLEGKPLMGTGGLGERIWSGPAITVIGFDAPAVEGPVNAVAGSARAVLNVRVHPAQDAAEAQAAVIRHLEAQRPFGLEVTATAGEVGNGFAAETSGPGFEAAVAALNSAWDADTGEMAGGGSIPLVMALHTGIPEAEKLLFGATDGYANIHGPNERVLIDEMRRATVAKALFLQEYAARYAAGRSDTAR</sequence>
<reference evidence="5 6" key="1">
    <citation type="submission" date="2019-05" db="EMBL/GenBank/DDBJ databases">
        <title>Genomes sequences of two Nocardia cyriacigeorgica environmental isolates, type strains Nocardia asteroides ATCC 19247 and Nocardia cyriacigeorgica DSM 44484.</title>
        <authorList>
            <person name="Vautrin F."/>
            <person name="Bergeron E."/>
            <person name="Dubost A."/>
            <person name="Abrouk D."/>
            <person name="Rodriguez Nava V."/>
            <person name="Pujic P."/>
        </authorList>
    </citation>
    <scope>NUCLEOTIDE SEQUENCE [LARGE SCALE GENOMIC DNA]</scope>
    <source>
        <strain evidence="5 6">EML 446</strain>
    </source>
</reference>
<dbReference type="Proteomes" id="UP000306378">
    <property type="component" value="Unassembled WGS sequence"/>
</dbReference>
<protein>
    <submittedName>
        <fullName evidence="5">M20/M25/M40 family metallo-hydrolase</fullName>
    </submittedName>
</protein>
<dbReference type="InterPro" id="IPR011650">
    <property type="entry name" value="Peptidase_M20_dimer"/>
</dbReference>
<dbReference type="Pfam" id="PF07687">
    <property type="entry name" value="M20_dimer"/>
    <property type="match status" value="1"/>
</dbReference>
<dbReference type="PANTHER" id="PTHR43270:SF12">
    <property type="entry name" value="SUCCINYL-DIAMINOPIMELATE DESUCCINYLASE"/>
    <property type="match status" value="1"/>
</dbReference>
<gene>
    <name evidence="5" type="ORF">FEK34_28825</name>
</gene>
<evidence type="ECO:0000259" key="4">
    <source>
        <dbReference type="Pfam" id="PF07687"/>
    </source>
</evidence>
<dbReference type="RefSeq" id="WP_138453032.1">
    <property type="nucleotide sequence ID" value="NZ_VBUT01000016.1"/>
</dbReference>
<evidence type="ECO:0000256" key="2">
    <source>
        <dbReference type="ARBA" id="ARBA00022723"/>
    </source>
</evidence>
<keyword evidence="3 5" id="KW-0378">Hydrolase</keyword>
<evidence type="ECO:0000256" key="3">
    <source>
        <dbReference type="ARBA" id="ARBA00022801"/>
    </source>
</evidence>
<dbReference type="SUPFAM" id="SSF53187">
    <property type="entry name" value="Zn-dependent exopeptidases"/>
    <property type="match status" value="1"/>
</dbReference>
<dbReference type="Gene3D" id="3.40.630.10">
    <property type="entry name" value="Zn peptidases"/>
    <property type="match status" value="1"/>
</dbReference>
<dbReference type="InterPro" id="IPR002933">
    <property type="entry name" value="Peptidase_M20"/>
</dbReference>
<feature type="domain" description="Peptidase M20 dimerisation" evidence="4">
    <location>
        <begin position="200"/>
        <end position="345"/>
    </location>
</feature>
<keyword evidence="2" id="KW-0479">Metal-binding</keyword>
<dbReference type="EMBL" id="VBUT01000016">
    <property type="protein sequence ID" value="TLF72544.1"/>
    <property type="molecule type" value="Genomic_DNA"/>
</dbReference>
<dbReference type="GO" id="GO:0008233">
    <property type="term" value="F:peptidase activity"/>
    <property type="evidence" value="ECO:0007669"/>
    <property type="project" value="UniProtKB-KW"/>
</dbReference>
<accession>A0A5R8NA20</accession>
<evidence type="ECO:0000313" key="5">
    <source>
        <dbReference type="EMBL" id="TLF72544.1"/>
    </source>
</evidence>
<keyword evidence="1" id="KW-0645">Protease</keyword>
<dbReference type="Gene3D" id="3.30.70.360">
    <property type="match status" value="1"/>
</dbReference>
<comment type="caution">
    <text evidence="5">The sequence shown here is derived from an EMBL/GenBank/DDBJ whole genome shotgun (WGS) entry which is preliminary data.</text>
</comment>
<dbReference type="NCBIfam" id="NF005914">
    <property type="entry name" value="PRK07907.1"/>
    <property type="match status" value="1"/>
</dbReference>
<proteinExistence type="predicted"/>
<dbReference type="Pfam" id="PF01546">
    <property type="entry name" value="Peptidase_M20"/>
    <property type="match status" value="1"/>
</dbReference>
<dbReference type="InterPro" id="IPR051458">
    <property type="entry name" value="Cyt/Met_Dipeptidase"/>
</dbReference>
<dbReference type="PANTHER" id="PTHR43270">
    <property type="entry name" value="BETA-ALA-HIS DIPEPTIDASE"/>
    <property type="match status" value="1"/>
</dbReference>
<dbReference type="GO" id="GO:0046872">
    <property type="term" value="F:metal ion binding"/>
    <property type="evidence" value="ECO:0007669"/>
    <property type="project" value="UniProtKB-KW"/>
</dbReference>
<dbReference type="GO" id="GO:0006508">
    <property type="term" value="P:proteolysis"/>
    <property type="evidence" value="ECO:0007669"/>
    <property type="project" value="UniProtKB-KW"/>
</dbReference>
<name>A0A5R8NA20_9NOCA</name>
<dbReference type="AlphaFoldDB" id="A0A5R8NA20"/>
<organism evidence="5 6">
    <name type="scientific">Nocardia cyriacigeorgica</name>
    <dbReference type="NCBI Taxonomy" id="135487"/>
    <lineage>
        <taxon>Bacteria</taxon>
        <taxon>Bacillati</taxon>
        <taxon>Actinomycetota</taxon>
        <taxon>Actinomycetes</taxon>
        <taxon>Mycobacteriales</taxon>
        <taxon>Nocardiaceae</taxon>
        <taxon>Nocardia</taxon>
    </lineage>
</organism>